<reference evidence="1 2" key="1">
    <citation type="submission" date="2013-09" db="EMBL/GenBank/DDBJ databases">
        <title>High correlation between genotypes and phenotypes of environmental bacteria Comamonas testosteroni strains.</title>
        <authorList>
            <person name="Liu L."/>
            <person name="Zhu W."/>
            <person name="Xia X."/>
            <person name="Xu B."/>
            <person name="Luo M."/>
            <person name="Wang G."/>
        </authorList>
    </citation>
    <scope>NUCLEOTIDE SEQUENCE [LARGE SCALE GENOMIC DNA]</scope>
    <source>
        <strain evidence="1 2">DF2</strain>
    </source>
</reference>
<organism evidence="1 2">
    <name type="scientific">Comamonas thiooxydans</name>
    <dbReference type="NCBI Taxonomy" id="363952"/>
    <lineage>
        <taxon>Bacteria</taxon>
        <taxon>Pseudomonadati</taxon>
        <taxon>Pseudomonadota</taxon>
        <taxon>Betaproteobacteria</taxon>
        <taxon>Burkholderiales</taxon>
        <taxon>Comamonadaceae</taxon>
        <taxon>Comamonas</taxon>
    </lineage>
</organism>
<dbReference type="InterPro" id="IPR021693">
    <property type="entry name" value="DUF3275"/>
</dbReference>
<accession>A0A0E3BZQ2</accession>
<dbReference type="AlphaFoldDB" id="A0A0E3BZQ2"/>
<proteinExistence type="predicted"/>
<dbReference type="EMBL" id="AWTP01000019">
    <property type="protein sequence ID" value="KGH20199.1"/>
    <property type="molecule type" value="Genomic_DNA"/>
</dbReference>
<dbReference type="Proteomes" id="UP000029549">
    <property type="component" value="Unassembled WGS sequence"/>
</dbReference>
<keyword evidence="2" id="KW-1185">Reference proteome</keyword>
<comment type="caution">
    <text evidence="1">The sequence shown here is derived from an EMBL/GenBank/DDBJ whole genome shotgun (WGS) entry which is preliminary data.</text>
</comment>
<evidence type="ECO:0000313" key="2">
    <source>
        <dbReference type="Proteomes" id="UP000029549"/>
    </source>
</evidence>
<gene>
    <name evidence="1" type="ORF">P608_03170</name>
</gene>
<protein>
    <submittedName>
        <fullName evidence="1">Uncharacterized protein</fullName>
    </submittedName>
</protein>
<evidence type="ECO:0000313" key="1">
    <source>
        <dbReference type="EMBL" id="KGH20199.1"/>
    </source>
</evidence>
<name>A0A0E3BZQ2_9BURK</name>
<dbReference type="Pfam" id="PF11679">
    <property type="entry name" value="DUF3275"/>
    <property type="match status" value="1"/>
</dbReference>
<sequence>MIKLENVTLRVKQIRGGRYGDFCVGELFHECCELKVKDSLLDQFEEGEYHGTVWISRIFLHQYIAFGKAVTEMRATLHDMHVNFHA</sequence>